<dbReference type="AlphaFoldDB" id="A0AAV4FU84"/>
<evidence type="ECO:0000313" key="3">
    <source>
        <dbReference type="Proteomes" id="UP000762676"/>
    </source>
</evidence>
<name>A0AAV4FU84_9GAST</name>
<reference evidence="2 3" key="1">
    <citation type="journal article" date="2021" name="Elife">
        <title>Chloroplast acquisition without the gene transfer in kleptoplastic sea slugs, Plakobranchus ocellatus.</title>
        <authorList>
            <person name="Maeda T."/>
            <person name="Takahashi S."/>
            <person name="Yoshida T."/>
            <person name="Shimamura S."/>
            <person name="Takaki Y."/>
            <person name="Nagai Y."/>
            <person name="Toyoda A."/>
            <person name="Suzuki Y."/>
            <person name="Arimoto A."/>
            <person name="Ishii H."/>
            <person name="Satoh N."/>
            <person name="Nishiyama T."/>
            <person name="Hasebe M."/>
            <person name="Maruyama T."/>
            <person name="Minagawa J."/>
            <person name="Obokata J."/>
            <person name="Shigenobu S."/>
        </authorList>
    </citation>
    <scope>NUCLEOTIDE SEQUENCE [LARGE SCALE GENOMIC DNA]</scope>
</reference>
<feature type="signal peptide" evidence="1">
    <location>
        <begin position="1"/>
        <end position="22"/>
    </location>
</feature>
<protein>
    <submittedName>
        <fullName evidence="2">Uncharacterized protein</fullName>
    </submittedName>
</protein>
<accession>A0AAV4FU84</accession>
<dbReference type="Proteomes" id="UP000762676">
    <property type="component" value="Unassembled WGS sequence"/>
</dbReference>
<feature type="chain" id="PRO_5043730322" evidence="1">
    <location>
        <begin position="23"/>
        <end position="145"/>
    </location>
</feature>
<keyword evidence="1" id="KW-0732">Signal</keyword>
<comment type="caution">
    <text evidence="2">The sequence shown here is derived from an EMBL/GenBank/DDBJ whole genome shotgun (WGS) entry which is preliminary data.</text>
</comment>
<sequence>MFIIVSALALLFVTIVPEGAYTQPINNKETIKRFCMSELGQSKFDTTHCLLKPSGYGIGGGKDPAVLTYMCCLGHFRDVTYNYMPYVSSDLVMMIVNSNSAVNLISAGTFISKCSRRRVKVTRKDFDYWNRKGRTQRVCKSPQMK</sequence>
<gene>
    <name evidence="2" type="ORF">ElyMa_003953300</name>
</gene>
<organism evidence="2 3">
    <name type="scientific">Elysia marginata</name>
    <dbReference type="NCBI Taxonomy" id="1093978"/>
    <lineage>
        <taxon>Eukaryota</taxon>
        <taxon>Metazoa</taxon>
        <taxon>Spiralia</taxon>
        <taxon>Lophotrochozoa</taxon>
        <taxon>Mollusca</taxon>
        <taxon>Gastropoda</taxon>
        <taxon>Heterobranchia</taxon>
        <taxon>Euthyneura</taxon>
        <taxon>Panpulmonata</taxon>
        <taxon>Sacoglossa</taxon>
        <taxon>Placobranchoidea</taxon>
        <taxon>Plakobranchidae</taxon>
        <taxon>Elysia</taxon>
    </lineage>
</organism>
<keyword evidence="3" id="KW-1185">Reference proteome</keyword>
<dbReference type="EMBL" id="BMAT01008046">
    <property type="protein sequence ID" value="GFR76858.1"/>
    <property type="molecule type" value="Genomic_DNA"/>
</dbReference>
<evidence type="ECO:0000313" key="2">
    <source>
        <dbReference type="EMBL" id="GFR76858.1"/>
    </source>
</evidence>
<evidence type="ECO:0000256" key="1">
    <source>
        <dbReference type="SAM" id="SignalP"/>
    </source>
</evidence>
<proteinExistence type="predicted"/>